<name>A0ABN7R888_9BACT</name>
<proteinExistence type="predicted"/>
<reference evidence="2 3" key="1">
    <citation type="submission" date="2021-04" db="EMBL/GenBank/DDBJ databases">
        <authorList>
            <person name="Rodrigo-Torres L."/>
            <person name="Arahal R. D."/>
            <person name="Lucena T."/>
        </authorList>
    </citation>
    <scope>NUCLEOTIDE SEQUENCE [LARGE SCALE GENOMIC DNA]</scope>
    <source>
        <strain evidence="2 3">CECT 9623</strain>
    </source>
</reference>
<comment type="caution">
    <text evidence="2">The sequence shown here is derived from an EMBL/GenBank/DDBJ whole genome shotgun (WGS) entry which is preliminary data.</text>
</comment>
<accession>A0ABN7R888</accession>
<dbReference type="PANTHER" id="PTHR38593">
    <property type="entry name" value="BLR2558 PROTEIN"/>
    <property type="match status" value="1"/>
</dbReference>
<evidence type="ECO:0000313" key="2">
    <source>
        <dbReference type="EMBL" id="CAG5068276.1"/>
    </source>
</evidence>
<organism evidence="2 3">
    <name type="scientific">Dyadobacter linearis</name>
    <dbReference type="NCBI Taxonomy" id="2823330"/>
    <lineage>
        <taxon>Bacteria</taxon>
        <taxon>Pseudomonadati</taxon>
        <taxon>Bacteroidota</taxon>
        <taxon>Cytophagia</taxon>
        <taxon>Cytophagales</taxon>
        <taxon>Spirosomataceae</taxon>
        <taxon>Dyadobacter</taxon>
    </lineage>
</organism>
<gene>
    <name evidence="2" type="ORF">DYBT9623_01005</name>
</gene>
<protein>
    <recommendedName>
        <fullName evidence="1">DUF4142 domain-containing protein</fullName>
    </recommendedName>
</protein>
<dbReference type="Pfam" id="PF13628">
    <property type="entry name" value="DUF4142"/>
    <property type="match status" value="1"/>
</dbReference>
<dbReference type="Proteomes" id="UP000679725">
    <property type="component" value="Unassembled WGS sequence"/>
</dbReference>
<dbReference type="InterPro" id="IPR012347">
    <property type="entry name" value="Ferritin-like"/>
</dbReference>
<dbReference type="PANTHER" id="PTHR38593:SF1">
    <property type="entry name" value="BLR2558 PROTEIN"/>
    <property type="match status" value="1"/>
</dbReference>
<dbReference type="InterPro" id="IPR025419">
    <property type="entry name" value="DUF4142"/>
</dbReference>
<feature type="domain" description="DUF4142" evidence="1">
    <location>
        <begin position="34"/>
        <end position="169"/>
    </location>
</feature>
<dbReference type="PROSITE" id="PS51257">
    <property type="entry name" value="PROKAR_LIPOPROTEIN"/>
    <property type="match status" value="1"/>
</dbReference>
<dbReference type="EMBL" id="CAJRAU010000001">
    <property type="protein sequence ID" value="CAG5068276.1"/>
    <property type="molecule type" value="Genomic_DNA"/>
</dbReference>
<keyword evidence="3" id="KW-1185">Reference proteome</keyword>
<dbReference type="RefSeq" id="WP_215232369.1">
    <property type="nucleotide sequence ID" value="NZ_CAJRAU010000001.1"/>
</dbReference>
<dbReference type="Gene3D" id="1.20.1260.10">
    <property type="match status" value="1"/>
</dbReference>
<evidence type="ECO:0000259" key="1">
    <source>
        <dbReference type="Pfam" id="PF13628"/>
    </source>
</evidence>
<evidence type="ECO:0000313" key="3">
    <source>
        <dbReference type="Proteomes" id="UP000679725"/>
    </source>
</evidence>
<sequence>MNRSFYQIFWILALFTIASCDDDKGDTNSVVAEADREFVMNAADEGLFQISAGQVALNNGASKRYADFGQLMIDGYTASNRELQDYAASKNLNVRTTLSDTRQQTLDTLSGRKGMELDTVYAAAMLVAHSNTITYFETQREMVTDAQLRTWIEKKLPTLRQYLEQAKVLNDTLQ</sequence>